<dbReference type="AlphaFoldDB" id="A0A175RF18"/>
<name>A0A175RF18_9HYPH</name>
<accession>A0A175RF18</accession>
<dbReference type="GO" id="GO:0016020">
    <property type="term" value="C:membrane"/>
    <property type="evidence" value="ECO:0007669"/>
    <property type="project" value="UniProtKB-SubCell"/>
</dbReference>
<dbReference type="PATRIC" id="fig|401562.3.peg.3153"/>
<dbReference type="Proteomes" id="UP000078272">
    <property type="component" value="Unassembled WGS sequence"/>
</dbReference>
<evidence type="ECO:0000256" key="2">
    <source>
        <dbReference type="ARBA" id="ARBA00022692"/>
    </source>
</evidence>
<keyword evidence="2 5" id="KW-0812">Transmembrane</keyword>
<keyword evidence="3 5" id="KW-1133">Transmembrane helix</keyword>
<sequence length="162" mass="17498">MPIDLFLVFVTRLSLILLFLPFSALDKVLNFSAAVDQAGQATSNRNLAKGLILVGFTVELVMSLGVLTGIADRLAAFILAGYCAVTAILFKQFWKAPDFRLRGPSKGRETMWDFLKNFAVAGGFLLIAFGLQAGGARSFFADPLSSTHPYSITHSSSQGAEF</sequence>
<proteinExistence type="predicted"/>
<evidence type="ECO:0000256" key="5">
    <source>
        <dbReference type="SAM" id="Phobius"/>
    </source>
</evidence>
<organism evidence="6 7">
    <name type="scientific">Aureimonas ureilytica</name>
    <dbReference type="NCBI Taxonomy" id="401562"/>
    <lineage>
        <taxon>Bacteria</taxon>
        <taxon>Pseudomonadati</taxon>
        <taxon>Pseudomonadota</taxon>
        <taxon>Alphaproteobacteria</taxon>
        <taxon>Hyphomicrobiales</taxon>
        <taxon>Aurantimonadaceae</taxon>
        <taxon>Aureimonas</taxon>
    </lineage>
</organism>
<dbReference type="STRING" id="401562.NS365_16625"/>
<feature type="transmembrane region" description="Helical" evidence="5">
    <location>
        <begin position="48"/>
        <end position="67"/>
    </location>
</feature>
<keyword evidence="4 5" id="KW-0472">Membrane</keyword>
<evidence type="ECO:0000256" key="1">
    <source>
        <dbReference type="ARBA" id="ARBA00004141"/>
    </source>
</evidence>
<evidence type="ECO:0000256" key="4">
    <source>
        <dbReference type="ARBA" id="ARBA00023136"/>
    </source>
</evidence>
<comment type="caution">
    <text evidence="6">The sequence shown here is derived from an EMBL/GenBank/DDBJ whole genome shotgun (WGS) entry which is preliminary data.</text>
</comment>
<evidence type="ECO:0000313" key="7">
    <source>
        <dbReference type="Proteomes" id="UP000078272"/>
    </source>
</evidence>
<dbReference type="OrthoDB" id="7272111at2"/>
<reference evidence="6 7" key="1">
    <citation type="journal article" date="2016" name="Front. Microbiol.">
        <title>Genomic Resource of Rice Seed Associated Bacteria.</title>
        <authorList>
            <person name="Midha S."/>
            <person name="Bansal K."/>
            <person name="Sharma S."/>
            <person name="Kumar N."/>
            <person name="Patil P.P."/>
            <person name="Chaudhry V."/>
            <person name="Patil P.B."/>
        </authorList>
    </citation>
    <scope>NUCLEOTIDE SEQUENCE [LARGE SCALE GENOMIC DNA]</scope>
    <source>
        <strain evidence="6 7">NS226</strain>
    </source>
</reference>
<feature type="transmembrane region" description="Helical" evidence="5">
    <location>
        <begin position="114"/>
        <end position="131"/>
    </location>
</feature>
<dbReference type="InterPro" id="IPR032808">
    <property type="entry name" value="DoxX"/>
</dbReference>
<protein>
    <submittedName>
        <fullName evidence="6">DoxX family protein</fullName>
    </submittedName>
</protein>
<feature type="transmembrane region" description="Helical" evidence="5">
    <location>
        <begin position="74"/>
        <end position="94"/>
    </location>
</feature>
<gene>
    <name evidence="6" type="ORF">NS226_01370</name>
</gene>
<comment type="subcellular location">
    <subcellularLocation>
        <location evidence="1">Membrane</location>
        <topology evidence="1">Multi-pass membrane protein</topology>
    </subcellularLocation>
</comment>
<dbReference type="EMBL" id="LDPZ01000004">
    <property type="protein sequence ID" value="KTQ98227.1"/>
    <property type="molecule type" value="Genomic_DNA"/>
</dbReference>
<dbReference type="Pfam" id="PF07681">
    <property type="entry name" value="DoxX"/>
    <property type="match status" value="1"/>
</dbReference>
<evidence type="ECO:0000256" key="3">
    <source>
        <dbReference type="ARBA" id="ARBA00022989"/>
    </source>
</evidence>
<evidence type="ECO:0000313" key="6">
    <source>
        <dbReference type="EMBL" id="KTQ98227.1"/>
    </source>
</evidence>